<sequence>MSQVTGGPGAPQPPTGTIRLTLHGSGPMAGLTPTVLVGGHQVRARFGVQDVPVWAGRVRVEAWSQWMRRYGQAELEVEVAPGAVVPVFYAVPWHQFTRGAIGTTPQKRPGAWMLPATFGVFALALAVTFGMIYLLD</sequence>
<proteinExistence type="predicted"/>
<keyword evidence="1" id="KW-0472">Membrane</keyword>
<evidence type="ECO:0000313" key="3">
    <source>
        <dbReference type="Proteomes" id="UP001430172"/>
    </source>
</evidence>
<feature type="transmembrane region" description="Helical" evidence="1">
    <location>
        <begin position="112"/>
        <end position="135"/>
    </location>
</feature>
<evidence type="ECO:0000256" key="1">
    <source>
        <dbReference type="SAM" id="Phobius"/>
    </source>
</evidence>
<evidence type="ECO:0008006" key="4">
    <source>
        <dbReference type="Google" id="ProtNLM"/>
    </source>
</evidence>
<evidence type="ECO:0000313" key="2">
    <source>
        <dbReference type="EMBL" id="MBM6401995.1"/>
    </source>
</evidence>
<reference evidence="2" key="1">
    <citation type="submission" date="2021-02" db="EMBL/GenBank/DDBJ databases">
        <title>Phycicoccus sp. MQZ13P-5T, whole genome shotgun sequence.</title>
        <authorList>
            <person name="Tuo L."/>
        </authorList>
    </citation>
    <scope>NUCLEOTIDE SEQUENCE</scope>
    <source>
        <strain evidence="2">MQZ13P-5</strain>
    </source>
</reference>
<dbReference type="EMBL" id="JAFDVD010000020">
    <property type="protein sequence ID" value="MBM6401995.1"/>
    <property type="molecule type" value="Genomic_DNA"/>
</dbReference>
<gene>
    <name evidence="2" type="ORF">JQN70_16470</name>
</gene>
<keyword evidence="3" id="KW-1185">Reference proteome</keyword>
<name>A0ABS2CQA8_9MICO</name>
<dbReference type="RefSeq" id="WP_204132464.1">
    <property type="nucleotide sequence ID" value="NZ_JAFDVD010000020.1"/>
</dbReference>
<keyword evidence="1" id="KW-1133">Transmembrane helix</keyword>
<protein>
    <recommendedName>
        <fullName evidence="4">DUF3592 domain-containing protein</fullName>
    </recommendedName>
</protein>
<accession>A0ABS2CQA8</accession>
<comment type="caution">
    <text evidence="2">The sequence shown here is derived from an EMBL/GenBank/DDBJ whole genome shotgun (WGS) entry which is preliminary data.</text>
</comment>
<organism evidence="2 3">
    <name type="scientific">Phycicoccus sonneratiae</name>
    <dbReference type="NCBI Taxonomy" id="2807628"/>
    <lineage>
        <taxon>Bacteria</taxon>
        <taxon>Bacillati</taxon>
        <taxon>Actinomycetota</taxon>
        <taxon>Actinomycetes</taxon>
        <taxon>Micrococcales</taxon>
        <taxon>Intrasporangiaceae</taxon>
        <taxon>Phycicoccus</taxon>
    </lineage>
</organism>
<keyword evidence="1" id="KW-0812">Transmembrane</keyword>
<dbReference type="Proteomes" id="UP001430172">
    <property type="component" value="Unassembled WGS sequence"/>
</dbReference>